<feature type="transmembrane region" description="Helical" evidence="2">
    <location>
        <begin position="110"/>
        <end position="131"/>
    </location>
</feature>
<feature type="transmembrane region" description="Helical" evidence="2">
    <location>
        <begin position="448"/>
        <end position="464"/>
    </location>
</feature>
<keyword evidence="2" id="KW-0472">Membrane</keyword>
<feature type="transmembrane region" description="Helical" evidence="2">
    <location>
        <begin position="373"/>
        <end position="394"/>
    </location>
</feature>
<feature type="transmembrane region" description="Helical" evidence="2">
    <location>
        <begin position="484"/>
        <end position="504"/>
    </location>
</feature>
<feature type="transmembrane region" description="Helical" evidence="2">
    <location>
        <begin position="335"/>
        <end position="352"/>
    </location>
</feature>
<dbReference type="PANTHER" id="PTHR31685:SF3">
    <property type="entry name" value="INTEGRAL MEMBRANE PROTEIN (AFU_ORTHOLOGUE AFUA_6G12730)"/>
    <property type="match status" value="1"/>
</dbReference>
<feature type="transmembrane region" description="Helical" evidence="2">
    <location>
        <begin position="297"/>
        <end position="315"/>
    </location>
</feature>
<gene>
    <name evidence="5" type="ORF">POCULU_LOCUS8187</name>
</gene>
<dbReference type="OrthoDB" id="4005299at2759"/>
<reference evidence="5" key="1">
    <citation type="submission" date="2021-06" db="EMBL/GenBank/DDBJ databases">
        <authorList>
            <person name="Kallberg Y."/>
            <person name="Tangrot J."/>
            <person name="Rosling A."/>
        </authorList>
    </citation>
    <scope>NUCLEOTIDE SEQUENCE</scope>
    <source>
        <strain evidence="5">IA702</strain>
    </source>
</reference>
<organism evidence="5 6">
    <name type="scientific">Paraglomus occultum</name>
    <dbReference type="NCBI Taxonomy" id="144539"/>
    <lineage>
        <taxon>Eukaryota</taxon>
        <taxon>Fungi</taxon>
        <taxon>Fungi incertae sedis</taxon>
        <taxon>Mucoromycota</taxon>
        <taxon>Glomeromycotina</taxon>
        <taxon>Glomeromycetes</taxon>
        <taxon>Paraglomerales</taxon>
        <taxon>Paraglomeraceae</taxon>
        <taxon>Paraglomus</taxon>
    </lineage>
</organism>
<feature type="transmembrane region" description="Helical" evidence="2">
    <location>
        <begin position="225"/>
        <end position="246"/>
    </location>
</feature>
<dbReference type="Proteomes" id="UP000789572">
    <property type="component" value="Unassembled WGS sequence"/>
</dbReference>
<dbReference type="EMBL" id="CAJVPJ010002220">
    <property type="protein sequence ID" value="CAG8616018.1"/>
    <property type="molecule type" value="Genomic_DNA"/>
</dbReference>
<feature type="domain" description="Protein YTP1-like C-terminal" evidence="4">
    <location>
        <begin position="234"/>
        <end position="505"/>
    </location>
</feature>
<evidence type="ECO:0000256" key="2">
    <source>
        <dbReference type="SAM" id="Phobius"/>
    </source>
</evidence>
<keyword evidence="6" id="KW-1185">Reference proteome</keyword>
<feature type="transmembrane region" description="Helical" evidence="2">
    <location>
        <begin position="406"/>
        <end position="427"/>
    </location>
</feature>
<dbReference type="InterPro" id="IPR018825">
    <property type="entry name" value="DUF2427"/>
</dbReference>
<evidence type="ECO:0000256" key="1">
    <source>
        <dbReference type="SAM" id="MobiDB-lite"/>
    </source>
</evidence>
<dbReference type="CDD" id="cd08760">
    <property type="entry name" value="Cyt_b561_FRRS1_like"/>
    <property type="match status" value="1"/>
</dbReference>
<keyword evidence="2" id="KW-1133">Transmembrane helix</keyword>
<evidence type="ECO:0000313" key="5">
    <source>
        <dbReference type="EMBL" id="CAG8616018.1"/>
    </source>
</evidence>
<feature type="transmembrane region" description="Helical" evidence="2">
    <location>
        <begin position="44"/>
        <end position="65"/>
    </location>
</feature>
<comment type="caution">
    <text evidence="5">The sequence shown here is derived from an EMBL/GenBank/DDBJ whole genome shotgun (WGS) entry which is preliminary data.</text>
</comment>
<evidence type="ECO:0000313" key="6">
    <source>
        <dbReference type="Proteomes" id="UP000789572"/>
    </source>
</evidence>
<feature type="transmembrane region" description="Helical" evidence="2">
    <location>
        <begin position="77"/>
        <end position="98"/>
    </location>
</feature>
<evidence type="ECO:0000259" key="4">
    <source>
        <dbReference type="Pfam" id="PF10355"/>
    </source>
</evidence>
<keyword evidence="2" id="KW-0812">Transmembrane</keyword>
<feature type="domain" description="DUF2427" evidence="3">
    <location>
        <begin position="35"/>
        <end position="128"/>
    </location>
</feature>
<dbReference type="Pfam" id="PF10348">
    <property type="entry name" value="DUF2427"/>
    <property type="match status" value="1"/>
</dbReference>
<feature type="transmembrane region" description="Helical" evidence="2">
    <location>
        <begin position="266"/>
        <end position="285"/>
    </location>
</feature>
<dbReference type="AlphaFoldDB" id="A0A9N9CXI1"/>
<dbReference type="Pfam" id="PF10355">
    <property type="entry name" value="Ytp1"/>
    <property type="match status" value="1"/>
</dbReference>
<feature type="non-terminal residue" evidence="5">
    <location>
        <position position="510"/>
    </location>
</feature>
<proteinExistence type="predicted"/>
<accession>A0A9N9CXI1</accession>
<dbReference type="PANTHER" id="PTHR31685">
    <property type="entry name" value="INTEGRAL MEMBRANE PROTEIN (AFU_ORTHOLOGUE AFUA_6G12730)-RELATED"/>
    <property type="match status" value="1"/>
</dbReference>
<sequence length="510" mass="57167">IILSSEANGEISEDQMSDHSHSHHDESSSIVELTKSYATSDNQILLWLHIICMSVAFVGLFPVGMMLGISRSRWHPFFQTIGMITATLGYVFILGFRSQSLYPNNFHRKFGYIIMCVVIIQSVFGLIRYIFKPKDAESQGFSPIESNDSSRENSIYADMPGSASSYQSELSQKLLGNRDSIDIESTEMNGPPNMACKMRSTFENLLPSKILAMLSHGSWYYIHKVIGRMLILLTWTQIILGFVTYTGTCQGEPMGNCLAHYIKGSLFVWFGILTFARYLGCWAEYGWAWNDVAPEKNVVSFSLLEASIVFAYGITNTFLEHTGKSAEWNHRDLQHASLAFMWWWAGACAILLESKRIRKIISRSFNIPFTSTTSSPVFNPVVALVFIATGISMGSHHQTSEFSIKVHQQFATFLVFGGLARVATIIFQSISKRDSQTRYAPSRPPTEVVAAFCIIAAGFTLMVANKDLVKLLDVTLGFDPNFVFNLVVACTFFILSYEIVLLTIRNLSNN</sequence>
<dbReference type="Gene3D" id="1.20.120.1770">
    <property type="match status" value="1"/>
</dbReference>
<evidence type="ECO:0000259" key="3">
    <source>
        <dbReference type="Pfam" id="PF10348"/>
    </source>
</evidence>
<dbReference type="InterPro" id="IPR018827">
    <property type="entry name" value="YTP1_C"/>
</dbReference>
<feature type="region of interest" description="Disordered" evidence="1">
    <location>
        <begin position="1"/>
        <end position="24"/>
    </location>
</feature>
<name>A0A9N9CXI1_9GLOM</name>
<protein>
    <submittedName>
        <fullName evidence="5">3420_t:CDS:1</fullName>
    </submittedName>
</protein>